<evidence type="ECO:0000313" key="8">
    <source>
        <dbReference type="Proteomes" id="UP001203410"/>
    </source>
</evidence>
<dbReference type="SMART" id="SM00155">
    <property type="entry name" value="PLDc"/>
    <property type="match status" value="2"/>
</dbReference>
<dbReference type="PANTHER" id="PTHR21248:SF12">
    <property type="entry name" value="CARDIOLIPIN SYNTHASE C"/>
    <property type="match status" value="1"/>
</dbReference>
<accession>A0ABT0RQV3</accession>
<name>A0ABT0RQV3_9SPHN</name>
<proteinExistence type="predicted"/>
<feature type="domain" description="PLD phosphodiesterase" evidence="6">
    <location>
        <begin position="378"/>
        <end position="405"/>
    </location>
</feature>
<comment type="function">
    <text evidence="1">Could be a virulence factor.</text>
</comment>
<evidence type="ECO:0000259" key="6">
    <source>
        <dbReference type="PROSITE" id="PS50035"/>
    </source>
</evidence>
<evidence type="ECO:0000256" key="4">
    <source>
        <dbReference type="ARBA" id="ARBA00022525"/>
    </source>
</evidence>
<evidence type="ECO:0000313" key="7">
    <source>
        <dbReference type="EMBL" id="MCL6697404.1"/>
    </source>
</evidence>
<sequence length="488" mass="55424">MTSAADSINSRIGDPPARLDQIFGPAASQHPGLSGFSLLSHGREAFIIRLAAIDLAERTLDMQYYIWEGDTTGRIILDRVMSAADRGVRVRLLVDDPYYKANDEVKGSLDAHPNIEIRLFNPFKRRRLKYLEFLADYGRVNRRMHNKLTVADHATAIVGGRNIADIYYGVNTTHNYRDLDVLAVGPIVHELSKKFERYWNSPTTVPIKKIVDREYGPADLQAIRNRLAREIAASEHPYPSDQNREERALMQSELLDDLVWASARVIADDPDEIFHGNDSNNVVEFVRWKIAQLKSHLLLESPYFVLPARAQAIVKVLTDRKIRVRVLTNSLASNDMLPAHSGYAKTRRTLLLNGMEIYELRPDTDAFRPGWSLLAGRSQAALHTKAMVFDGDAVFIGSLNLDSRSAVINTEAGLYIESKEFAQKLTAYMESGVVPPNCYRVFLDRNGRMMWETEQDGRTVRYDNEPQTDFRRRLVARLLKLLPIDSQL</sequence>
<organism evidence="7 8">
    <name type="scientific">Sphingomonas caseinilyticus</name>
    <dbReference type="NCBI Taxonomy" id="2908205"/>
    <lineage>
        <taxon>Bacteria</taxon>
        <taxon>Pseudomonadati</taxon>
        <taxon>Pseudomonadota</taxon>
        <taxon>Alphaproteobacteria</taxon>
        <taxon>Sphingomonadales</taxon>
        <taxon>Sphingomonadaceae</taxon>
        <taxon>Sphingomonas</taxon>
    </lineage>
</organism>
<evidence type="ECO:0000256" key="3">
    <source>
        <dbReference type="ARBA" id="ARBA00018392"/>
    </source>
</evidence>
<feature type="domain" description="PLD phosphodiesterase" evidence="6">
    <location>
        <begin position="140"/>
        <end position="167"/>
    </location>
</feature>
<dbReference type="InterPro" id="IPR025202">
    <property type="entry name" value="PLD-like_dom"/>
</dbReference>
<dbReference type="RefSeq" id="WP_249902777.1">
    <property type="nucleotide sequence ID" value="NZ_JAMGBA010000001.1"/>
</dbReference>
<dbReference type="SUPFAM" id="SSF56024">
    <property type="entry name" value="Phospholipase D/nuclease"/>
    <property type="match status" value="2"/>
</dbReference>
<dbReference type="Proteomes" id="UP001203410">
    <property type="component" value="Unassembled WGS sequence"/>
</dbReference>
<dbReference type="EMBL" id="JAMGBA010000001">
    <property type="protein sequence ID" value="MCL6697404.1"/>
    <property type="molecule type" value="Genomic_DNA"/>
</dbReference>
<dbReference type="InterPro" id="IPR001736">
    <property type="entry name" value="PLipase_D/transphosphatidylase"/>
</dbReference>
<dbReference type="CDD" id="cd09113">
    <property type="entry name" value="PLDc_ymdC_like_2"/>
    <property type="match status" value="1"/>
</dbReference>
<keyword evidence="4" id="KW-0964">Secreted</keyword>
<dbReference type="Pfam" id="PF13091">
    <property type="entry name" value="PLDc_2"/>
    <property type="match status" value="2"/>
</dbReference>
<keyword evidence="8" id="KW-1185">Reference proteome</keyword>
<dbReference type="PANTHER" id="PTHR21248">
    <property type="entry name" value="CARDIOLIPIN SYNTHASE"/>
    <property type="match status" value="1"/>
</dbReference>
<gene>
    <name evidence="7" type="ORF">LZ496_01185</name>
</gene>
<reference evidence="7 8" key="1">
    <citation type="submission" date="2022-05" db="EMBL/GenBank/DDBJ databases">
        <authorList>
            <person name="Jo J.-H."/>
            <person name="Im W.-T."/>
        </authorList>
    </citation>
    <scope>NUCLEOTIDE SEQUENCE [LARGE SCALE GENOMIC DNA]</scope>
    <source>
        <strain evidence="7 8">NSE70-1</strain>
    </source>
</reference>
<evidence type="ECO:0000256" key="5">
    <source>
        <dbReference type="ARBA" id="ARBA00029594"/>
    </source>
</evidence>
<dbReference type="Gene3D" id="3.30.870.10">
    <property type="entry name" value="Endonuclease Chain A"/>
    <property type="match status" value="2"/>
</dbReference>
<comment type="caution">
    <text evidence="7">The sequence shown here is derived from an EMBL/GenBank/DDBJ whole genome shotgun (WGS) entry which is preliminary data.</text>
</comment>
<dbReference type="PROSITE" id="PS50035">
    <property type="entry name" value="PLD"/>
    <property type="match status" value="2"/>
</dbReference>
<protein>
    <recommendedName>
        <fullName evidence="3">Phospholipase D</fullName>
    </recommendedName>
    <alternativeName>
        <fullName evidence="5">Choline phosphatase</fullName>
    </alternativeName>
</protein>
<dbReference type="CDD" id="cd09111">
    <property type="entry name" value="PLDc_ymdC_like_1"/>
    <property type="match status" value="1"/>
</dbReference>
<evidence type="ECO:0000256" key="2">
    <source>
        <dbReference type="ARBA" id="ARBA00004613"/>
    </source>
</evidence>
<comment type="subcellular location">
    <subcellularLocation>
        <location evidence="2">Secreted</location>
    </subcellularLocation>
</comment>
<evidence type="ECO:0000256" key="1">
    <source>
        <dbReference type="ARBA" id="ARBA00003145"/>
    </source>
</evidence>